<dbReference type="EMBL" id="CP029480">
    <property type="protein sequence ID" value="AWV99988.1"/>
    <property type="molecule type" value="Genomic_DNA"/>
</dbReference>
<dbReference type="Proteomes" id="UP000249873">
    <property type="component" value="Chromosome"/>
</dbReference>
<evidence type="ECO:0000313" key="2">
    <source>
        <dbReference type="Proteomes" id="UP000249873"/>
    </source>
</evidence>
<dbReference type="OrthoDB" id="9767511at2"/>
<dbReference type="InterPro" id="IPR027417">
    <property type="entry name" value="P-loop_NTPase"/>
</dbReference>
<evidence type="ECO:0000313" key="1">
    <source>
        <dbReference type="EMBL" id="AWV99988.1"/>
    </source>
</evidence>
<evidence type="ECO:0008006" key="3">
    <source>
        <dbReference type="Google" id="ProtNLM"/>
    </source>
</evidence>
<dbReference type="AlphaFoldDB" id="A0A2Z4GG61"/>
<proteinExistence type="predicted"/>
<organism evidence="1 2">
    <name type="scientific">Arcticibacterium luteifluviistationis</name>
    <dbReference type="NCBI Taxonomy" id="1784714"/>
    <lineage>
        <taxon>Bacteria</taxon>
        <taxon>Pseudomonadati</taxon>
        <taxon>Bacteroidota</taxon>
        <taxon>Cytophagia</taxon>
        <taxon>Cytophagales</taxon>
        <taxon>Leadbetterellaceae</taxon>
        <taxon>Arcticibacterium</taxon>
    </lineage>
</organism>
<dbReference type="RefSeq" id="WP_111373356.1">
    <property type="nucleotide sequence ID" value="NZ_CP029480.1"/>
</dbReference>
<accession>A0A2Z4GG61</accession>
<dbReference type="KEGG" id="als:DJ013_18180"/>
<gene>
    <name evidence="1" type="ORF">DJ013_18180</name>
</gene>
<protein>
    <recommendedName>
        <fullName evidence="3">Serine kinase</fullName>
    </recommendedName>
</protein>
<reference evidence="1 2" key="1">
    <citation type="submission" date="2018-05" db="EMBL/GenBank/DDBJ databases">
        <title>Complete genome sequence of Arcticibacterium luteifluviistationis SM1504T, a cytophagaceae bacterium isolated from Arctic surface seawater.</title>
        <authorList>
            <person name="Li Y."/>
            <person name="Qin Q.-L."/>
        </authorList>
    </citation>
    <scope>NUCLEOTIDE SEQUENCE [LARGE SCALE GENOMIC DNA]</scope>
    <source>
        <strain evidence="1 2">SM1504</strain>
    </source>
</reference>
<keyword evidence="2" id="KW-1185">Reference proteome</keyword>
<dbReference type="SUPFAM" id="SSF53795">
    <property type="entry name" value="PEP carboxykinase-like"/>
    <property type="match status" value="1"/>
</dbReference>
<dbReference type="Gene3D" id="3.40.50.300">
    <property type="entry name" value="P-loop containing nucleotide triphosphate hydrolases"/>
    <property type="match status" value="1"/>
</dbReference>
<name>A0A2Z4GG61_9BACT</name>
<sequence length="340" mass="38792">MLNQLFVDEILERFQSIGVSDSKTYEVGEILFTVDYFGFGEQDNFSKAISHLVSDETDGEFYIYVSDMENGGLNLPKPSWDWDELDQNGFIPTVDSTRFVARFMSWQNCFYLVDLVKRRAFFWIKDYREMPEWERSFPFRDIFHHVFNSLDDYAIVHAAAVGNVFGGVLMPGRGGSGKSTAALSCLDSDLLYAGDDLVLVNFKTQYIYSLYNVAKLEENHISIFPKLRPHIYNAEALPKEKAQIFLNDFWSEKMAIKMSFLGVVLPKYLGSEDTSFKESNVAKALMALAPSSMGLLKTDVSYLNKLSRLLKDKKVMELSTGKDLKQIPESINIIIKILND</sequence>